<sequence>MCISVSGFYSCHDQQHRPGRKHPWLSDGPLSLRPGAVFPLCLRCWGSLPGLTRVMFIDLQIKRKHLRLLGVHAKEPPDFQLDTGLVAPRPGQGRGAGASLRNGTCEYYTSWYLLLLGWGQMTGFRLIG</sequence>
<keyword evidence="2" id="KW-1185">Reference proteome</keyword>
<organism evidence="1 2">
    <name type="scientific">Rousettus aegyptiacus</name>
    <name type="common">Egyptian fruit bat</name>
    <name type="synonym">Pteropus aegyptiacus</name>
    <dbReference type="NCBI Taxonomy" id="9407"/>
    <lineage>
        <taxon>Eukaryota</taxon>
        <taxon>Metazoa</taxon>
        <taxon>Chordata</taxon>
        <taxon>Craniata</taxon>
        <taxon>Vertebrata</taxon>
        <taxon>Euteleostomi</taxon>
        <taxon>Mammalia</taxon>
        <taxon>Eutheria</taxon>
        <taxon>Laurasiatheria</taxon>
        <taxon>Chiroptera</taxon>
        <taxon>Yinpterochiroptera</taxon>
        <taxon>Pteropodoidea</taxon>
        <taxon>Pteropodidae</taxon>
        <taxon>Rousettinae</taxon>
        <taxon>Rousettus</taxon>
    </lineage>
</organism>
<dbReference type="EMBL" id="JACASE010000015">
    <property type="protein sequence ID" value="KAF6405011.1"/>
    <property type="molecule type" value="Genomic_DNA"/>
</dbReference>
<protein>
    <submittedName>
        <fullName evidence="1">Uncharacterized protein</fullName>
    </submittedName>
</protein>
<dbReference type="Proteomes" id="UP000593571">
    <property type="component" value="Unassembled WGS sequence"/>
</dbReference>
<gene>
    <name evidence="1" type="ORF">HJG63_009334</name>
</gene>
<accession>A0A7J8C2B2</accession>
<evidence type="ECO:0000313" key="1">
    <source>
        <dbReference type="EMBL" id="KAF6405011.1"/>
    </source>
</evidence>
<dbReference type="AlphaFoldDB" id="A0A7J8C2B2"/>
<comment type="caution">
    <text evidence="1">The sequence shown here is derived from an EMBL/GenBank/DDBJ whole genome shotgun (WGS) entry which is preliminary data.</text>
</comment>
<evidence type="ECO:0000313" key="2">
    <source>
        <dbReference type="Proteomes" id="UP000593571"/>
    </source>
</evidence>
<name>A0A7J8C2B2_ROUAE</name>
<proteinExistence type="predicted"/>
<reference evidence="1 2" key="1">
    <citation type="journal article" date="2020" name="Nature">
        <title>Six reference-quality genomes reveal evolution of bat adaptations.</title>
        <authorList>
            <person name="Jebb D."/>
            <person name="Huang Z."/>
            <person name="Pippel M."/>
            <person name="Hughes G.M."/>
            <person name="Lavrichenko K."/>
            <person name="Devanna P."/>
            <person name="Winkler S."/>
            <person name="Jermiin L.S."/>
            <person name="Skirmuntt E.C."/>
            <person name="Katzourakis A."/>
            <person name="Burkitt-Gray L."/>
            <person name="Ray D.A."/>
            <person name="Sullivan K.A.M."/>
            <person name="Roscito J.G."/>
            <person name="Kirilenko B.M."/>
            <person name="Davalos L.M."/>
            <person name="Corthals A.P."/>
            <person name="Power M.L."/>
            <person name="Jones G."/>
            <person name="Ransome R.D."/>
            <person name="Dechmann D.K.N."/>
            <person name="Locatelli A.G."/>
            <person name="Puechmaille S.J."/>
            <person name="Fedrigo O."/>
            <person name="Jarvis E.D."/>
            <person name="Hiller M."/>
            <person name="Vernes S.C."/>
            <person name="Myers E.W."/>
            <person name="Teeling E.C."/>
        </authorList>
    </citation>
    <scope>NUCLEOTIDE SEQUENCE [LARGE SCALE GENOMIC DNA]</scope>
    <source>
        <strain evidence="1">MRouAeg1</strain>
        <tissue evidence="1">Muscle</tissue>
    </source>
</reference>